<dbReference type="GO" id="GO:0046872">
    <property type="term" value="F:metal ion binding"/>
    <property type="evidence" value="ECO:0007669"/>
    <property type="project" value="UniProtKB-KW"/>
</dbReference>
<keyword evidence="3" id="KW-0479">Metal-binding</keyword>
<reference evidence="8 9" key="1">
    <citation type="journal article" date="2016" name="Front. Microbiol.">
        <title>Genomic Resource of Rice Seed Associated Bacteria.</title>
        <authorList>
            <person name="Midha S."/>
            <person name="Bansal K."/>
            <person name="Sharma S."/>
            <person name="Kumar N."/>
            <person name="Patil P.P."/>
            <person name="Chaudhry V."/>
            <person name="Patil P.B."/>
        </authorList>
    </citation>
    <scope>NUCLEOTIDE SEQUENCE [LARGE SCALE GENOMIC DNA]</scope>
    <source>
        <strain evidence="8 9">NS331</strain>
    </source>
</reference>
<dbReference type="GO" id="GO:0140647">
    <property type="term" value="P:P450-containing electron transport chain"/>
    <property type="evidence" value="ECO:0007669"/>
    <property type="project" value="InterPro"/>
</dbReference>
<dbReference type="EMBL" id="LDSL01000038">
    <property type="protein sequence ID" value="KTT24799.1"/>
    <property type="molecule type" value="Genomic_DNA"/>
</dbReference>
<dbReference type="PANTHER" id="PTHR23426">
    <property type="entry name" value="FERREDOXIN/ADRENODOXIN"/>
    <property type="match status" value="1"/>
</dbReference>
<dbReference type="PROSITE" id="PS51085">
    <property type="entry name" value="2FE2S_FER_2"/>
    <property type="match status" value="1"/>
</dbReference>
<dbReference type="CDD" id="cd00207">
    <property type="entry name" value="fer2"/>
    <property type="match status" value="1"/>
</dbReference>
<evidence type="ECO:0000256" key="5">
    <source>
        <dbReference type="ARBA" id="ARBA00023014"/>
    </source>
</evidence>
<dbReference type="Pfam" id="PF00111">
    <property type="entry name" value="Fer2"/>
    <property type="match status" value="1"/>
</dbReference>
<dbReference type="SUPFAM" id="SSF54292">
    <property type="entry name" value="2Fe-2S ferredoxin-like"/>
    <property type="match status" value="1"/>
</dbReference>
<dbReference type="PRINTS" id="PR00355">
    <property type="entry name" value="ADRENODOXIN"/>
</dbReference>
<proteinExistence type="inferred from homology"/>
<accession>A0A147H4B6</accession>
<evidence type="ECO:0000259" key="7">
    <source>
        <dbReference type="PROSITE" id="PS51085"/>
    </source>
</evidence>
<protein>
    <submittedName>
        <fullName evidence="8">Reductase</fullName>
    </submittedName>
</protein>
<organism evidence="8 9">
    <name type="scientific">Pseudacidovorax intermedius</name>
    <dbReference type="NCBI Taxonomy" id="433924"/>
    <lineage>
        <taxon>Bacteria</taxon>
        <taxon>Pseudomonadati</taxon>
        <taxon>Pseudomonadota</taxon>
        <taxon>Betaproteobacteria</taxon>
        <taxon>Burkholderiales</taxon>
        <taxon>Comamonadaceae</taxon>
        <taxon>Pseudacidovorax</taxon>
    </lineage>
</organism>
<keyword evidence="5" id="KW-0411">Iron-sulfur</keyword>
<dbReference type="InterPro" id="IPR012675">
    <property type="entry name" value="Beta-grasp_dom_sf"/>
</dbReference>
<dbReference type="PATRIC" id="fig|433924.3.peg.3012"/>
<keyword evidence="9" id="KW-1185">Reference proteome</keyword>
<dbReference type="AlphaFoldDB" id="A0A147H4B6"/>
<comment type="similarity">
    <text evidence="1">Belongs to the adrenodoxin/putidaredoxin family.</text>
</comment>
<dbReference type="InterPro" id="IPR018298">
    <property type="entry name" value="Adrenodoxin_Fe-S_BS"/>
</dbReference>
<gene>
    <name evidence="8" type="ORF">NS331_05720</name>
</gene>
<name>A0A147H4B6_9BURK</name>
<dbReference type="PANTHER" id="PTHR23426:SF65">
    <property type="entry name" value="FERREDOXIN-2, MITOCHONDRIAL"/>
    <property type="match status" value="1"/>
</dbReference>
<dbReference type="RefSeq" id="WP_058641036.1">
    <property type="nucleotide sequence ID" value="NZ_LDSL01000038.1"/>
</dbReference>
<evidence type="ECO:0000313" key="8">
    <source>
        <dbReference type="EMBL" id="KTT24799.1"/>
    </source>
</evidence>
<dbReference type="InterPro" id="IPR001041">
    <property type="entry name" value="2Fe-2S_ferredoxin-type"/>
</dbReference>
<sequence length="106" mass="11363">MPTVVFIDPQGAEHAVEAPVGRSLMQVAVDHGVPGILGDCGGACSCATCHGYVDPAFLPLLPARTETETFMLEGVPDLRETSRLCCQIRMQAELEGLRVQLPDEQV</sequence>
<evidence type="ECO:0000256" key="2">
    <source>
        <dbReference type="ARBA" id="ARBA00022714"/>
    </source>
</evidence>
<comment type="caution">
    <text evidence="8">The sequence shown here is derived from an EMBL/GenBank/DDBJ whole genome shotgun (WGS) entry which is preliminary data.</text>
</comment>
<keyword evidence="2" id="KW-0001">2Fe-2S</keyword>
<dbReference type="GO" id="GO:0051537">
    <property type="term" value="F:2 iron, 2 sulfur cluster binding"/>
    <property type="evidence" value="ECO:0007669"/>
    <property type="project" value="UniProtKB-KW"/>
</dbReference>
<evidence type="ECO:0000313" key="9">
    <source>
        <dbReference type="Proteomes" id="UP000072741"/>
    </source>
</evidence>
<evidence type="ECO:0000256" key="6">
    <source>
        <dbReference type="ARBA" id="ARBA00034078"/>
    </source>
</evidence>
<evidence type="ECO:0000256" key="3">
    <source>
        <dbReference type="ARBA" id="ARBA00022723"/>
    </source>
</evidence>
<comment type="cofactor">
    <cofactor evidence="6">
        <name>[2Fe-2S] cluster</name>
        <dbReference type="ChEBI" id="CHEBI:190135"/>
    </cofactor>
</comment>
<evidence type="ECO:0000256" key="4">
    <source>
        <dbReference type="ARBA" id="ARBA00023004"/>
    </source>
</evidence>
<dbReference type="GO" id="GO:0009055">
    <property type="term" value="F:electron transfer activity"/>
    <property type="evidence" value="ECO:0007669"/>
    <property type="project" value="TreeGrafter"/>
</dbReference>
<keyword evidence="4" id="KW-0408">Iron</keyword>
<evidence type="ECO:0000256" key="1">
    <source>
        <dbReference type="ARBA" id="ARBA00010914"/>
    </source>
</evidence>
<dbReference type="InterPro" id="IPR001055">
    <property type="entry name" value="Adrenodoxin-like"/>
</dbReference>
<dbReference type="Proteomes" id="UP000072741">
    <property type="component" value="Unassembled WGS sequence"/>
</dbReference>
<dbReference type="InterPro" id="IPR036010">
    <property type="entry name" value="2Fe-2S_ferredoxin-like_sf"/>
</dbReference>
<dbReference type="Gene3D" id="3.10.20.30">
    <property type="match status" value="1"/>
</dbReference>
<dbReference type="PROSITE" id="PS00814">
    <property type="entry name" value="ADX"/>
    <property type="match status" value="1"/>
</dbReference>
<feature type="domain" description="2Fe-2S ferredoxin-type" evidence="7">
    <location>
        <begin position="2"/>
        <end position="105"/>
    </location>
</feature>
<dbReference type="OrthoDB" id="9799640at2"/>